<evidence type="ECO:0000313" key="2">
    <source>
        <dbReference type="EMBL" id="SHN36580.1"/>
    </source>
</evidence>
<organism evidence="1 3">
    <name type="scientific">Streptomyces yunnanensis</name>
    <dbReference type="NCBI Taxonomy" id="156453"/>
    <lineage>
        <taxon>Bacteria</taxon>
        <taxon>Bacillati</taxon>
        <taxon>Actinomycetota</taxon>
        <taxon>Actinomycetes</taxon>
        <taxon>Kitasatosporales</taxon>
        <taxon>Streptomycetaceae</taxon>
        <taxon>Streptomyces</taxon>
    </lineage>
</organism>
<accession>A0A9X8N9L7</accession>
<dbReference type="AlphaFoldDB" id="A0A9X8N9L7"/>
<reference evidence="3" key="1">
    <citation type="submission" date="2016-11" db="EMBL/GenBank/DDBJ databases">
        <authorList>
            <person name="Jaros S."/>
            <person name="Januszkiewicz K."/>
            <person name="Wedrychowicz H."/>
        </authorList>
    </citation>
    <scope>NUCLEOTIDE SEQUENCE [LARGE SCALE GENOMIC DNA]</scope>
    <source>
        <strain evidence="3">CGMCC 4.3555</strain>
    </source>
</reference>
<reference evidence="1" key="2">
    <citation type="submission" date="2016-11" db="EMBL/GenBank/DDBJ databases">
        <authorList>
            <person name="Varghese N."/>
            <person name="Submissions S."/>
        </authorList>
    </citation>
    <scope>NUCLEOTIDE SEQUENCE</scope>
    <source>
        <strain evidence="1">CGMCC 4.3555</strain>
    </source>
</reference>
<evidence type="ECO:0000313" key="1">
    <source>
        <dbReference type="EMBL" id="SHN34255.1"/>
    </source>
</evidence>
<comment type="caution">
    <text evidence="1">The sequence shown here is derived from an EMBL/GenBank/DDBJ whole genome shotgun (WGS) entry which is preliminary data.</text>
</comment>
<dbReference type="EMBL" id="FRBK01000043">
    <property type="protein sequence ID" value="SHN34255.1"/>
    <property type="molecule type" value="Genomic_DNA"/>
</dbReference>
<feature type="non-terminal residue" evidence="1">
    <location>
        <position position="1"/>
    </location>
</feature>
<evidence type="ECO:0000313" key="3">
    <source>
        <dbReference type="Proteomes" id="UP000184388"/>
    </source>
</evidence>
<proteinExistence type="predicted"/>
<dbReference type="EMBL" id="FRBK01000078">
    <property type="protein sequence ID" value="SHN36580.1"/>
    <property type="molecule type" value="Genomic_DNA"/>
</dbReference>
<sequence length="24" mass="2734">RGPLDAFPNIVRTITALAFFRTAW</sequence>
<protein>
    <submittedName>
        <fullName evidence="1">Uncharacterized protein</fullName>
    </submittedName>
</protein>
<dbReference type="Proteomes" id="UP000184388">
    <property type="component" value="Unassembled WGS sequence"/>
</dbReference>
<gene>
    <name evidence="1" type="ORF">SAMN05216268_14315</name>
    <name evidence="2" type="ORF">SAMN05216268_1781</name>
</gene>
<name>A0A9X8N9L7_9ACTN</name>